<dbReference type="GO" id="GO:0008483">
    <property type="term" value="F:transaminase activity"/>
    <property type="evidence" value="ECO:0007669"/>
    <property type="project" value="UniProtKB-KW"/>
</dbReference>
<dbReference type="PANTHER" id="PTHR46383">
    <property type="entry name" value="ASPARTATE AMINOTRANSFERASE"/>
    <property type="match status" value="1"/>
</dbReference>
<feature type="domain" description="Aminotransferase class I/classII large" evidence="7">
    <location>
        <begin position="46"/>
        <end position="404"/>
    </location>
</feature>
<dbReference type="EMBL" id="CADCUD010000054">
    <property type="protein sequence ID" value="CAA9319415.1"/>
    <property type="molecule type" value="Genomic_DNA"/>
</dbReference>
<gene>
    <name evidence="8" type="ORF">AVDCRST_MAG46-734</name>
</gene>
<name>A0A6J4L124_9ACTN</name>
<evidence type="ECO:0000256" key="2">
    <source>
        <dbReference type="ARBA" id="ARBA00007441"/>
    </source>
</evidence>
<dbReference type="InterPro" id="IPR015424">
    <property type="entry name" value="PyrdxlP-dep_Trfase"/>
</dbReference>
<dbReference type="PROSITE" id="PS00105">
    <property type="entry name" value="AA_TRANSFER_CLASS_1"/>
    <property type="match status" value="1"/>
</dbReference>
<dbReference type="InterPro" id="IPR004839">
    <property type="entry name" value="Aminotransferase_I/II_large"/>
</dbReference>
<organism evidence="8">
    <name type="scientific">uncultured Nocardioidaceae bacterium</name>
    <dbReference type="NCBI Taxonomy" id="253824"/>
    <lineage>
        <taxon>Bacteria</taxon>
        <taxon>Bacillati</taxon>
        <taxon>Actinomycetota</taxon>
        <taxon>Actinomycetes</taxon>
        <taxon>Propionibacteriales</taxon>
        <taxon>Nocardioidaceae</taxon>
        <taxon>environmental samples</taxon>
    </lineage>
</organism>
<dbReference type="FunFam" id="3.40.640.10:FF:000033">
    <property type="entry name" value="Aspartate aminotransferase"/>
    <property type="match status" value="1"/>
</dbReference>
<dbReference type="Gene3D" id="3.90.1150.10">
    <property type="entry name" value="Aspartate Aminotransferase, domain 1"/>
    <property type="match status" value="1"/>
</dbReference>
<evidence type="ECO:0000256" key="1">
    <source>
        <dbReference type="ARBA" id="ARBA00001933"/>
    </source>
</evidence>
<keyword evidence="5" id="KW-0663">Pyridoxal phosphate</keyword>
<dbReference type="GO" id="GO:0030170">
    <property type="term" value="F:pyridoxal phosphate binding"/>
    <property type="evidence" value="ECO:0007669"/>
    <property type="project" value="InterPro"/>
</dbReference>
<comment type="cofactor">
    <cofactor evidence="1 6">
        <name>pyridoxal 5'-phosphate</name>
        <dbReference type="ChEBI" id="CHEBI:597326"/>
    </cofactor>
</comment>
<dbReference type="GO" id="GO:0006520">
    <property type="term" value="P:amino acid metabolic process"/>
    <property type="evidence" value="ECO:0007669"/>
    <property type="project" value="InterPro"/>
</dbReference>
<dbReference type="InterPro" id="IPR015422">
    <property type="entry name" value="PyrdxlP-dep_Trfase_small"/>
</dbReference>
<comment type="similarity">
    <text evidence="2 6">Belongs to the class-I pyridoxal-phosphate-dependent aminotransferase family.</text>
</comment>
<dbReference type="AlphaFoldDB" id="A0A6J4L124"/>
<dbReference type="Gene3D" id="3.40.640.10">
    <property type="entry name" value="Type I PLP-dependent aspartate aminotransferase-like (Major domain)"/>
    <property type="match status" value="1"/>
</dbReference>
<sequence length="413" mass="43823">MSQTAREFGQSQGPGRISVRIGGIAESATLAVDAKAKALKASGAAVVGFGAGEPDFPTPDYIVEAAIEACRDPRNHRYSPAGGLPELKAAIVAKTRRDSGYEIEASQVLVTNGGKQAVYQAFATLLDEGDEVLLPAPYWTTYPEAIRLAGGVPVEVVADETQDYLVTVDQLNDARTERTKVLLFCSPSNPTGAVYSPDQVEAIGRWAAEYGLWVVTDEIYEHLTYDGAEAVSMPVAVPAIADRCVVLNGVAKTYAMTGWRVGWMIGPEDVVKAATNLQSHATSNVANVSQLAALAALEADLSAVETMREAFDRRRRLMVAMLNEIDGVVCPEPQGAFYAYPSVQGALGREIAGRTPTTSAELAELILDEVEVAVVPGEAFGTPGYLRLSYALSDDDLVEGVGRIRKLLGASGG</sequence>
<evidence type="ECO:0000256" key="5">
    <source>
        <dbReference type="ARBA" id="ARBA00022898"/>
    </source>
</evidence>
<evidence type="ECO:0000256" key="3">
    <source>
        <dbReference type="ARBA" id="ARBA00022576"/>
    </source>
</evidence>
<dbReference type="InterPro" id="IPR015421">
    <property type="entry name" value="PyrdxlP-dep_Trfase_major"/>
</dbReference>
<accession>A0A6J4L124</accession>
<dbReference type="SUPFAM" id="SSF53383">
    <property type="entry name" value="PLP-dependent transferases"/>
    <property type="match status" value="1"/>
</dbReference>
<proteinExistence type="inferred from homology"/>
<protein>
    <recommendedName>
        <fullName evidence="6">Aminotransferase</fullName>
        <ecNumber evidence="6">2.6.1.-</ecNumber>
    </recommendedName>
</protein>
<dbReference type="Pfam" id="PF00155">
    <property type="entry name" value="Aminotran_1_2"/>
    <property type="match status" value="1"/>
</dbReference>
<dbReference type="InterPro" id="IPR050596">
    <property type="entry name" value="AspAT/PAT-like"/>
</dbReference>
<evidence type="ECO:0000259" key="7">
    <source>
        <dbReference type="Pfam" id="PF00155"/>
    </source>
</evidence>
<keyword evidence="3 6" id="KW-0032">Aminotransferase</keyword>
<dbReference type="CDD" id="cd00609">
    <property type="entry name" value="AAT_like"/>
    <property type="match status" value="1"/>
</dbReference>
<evidence type="ECO:0000256" key="6">
    <source>
        <dbReference type="RuleBase" id="RU000481"/>
    </source>
</evidence>
<evidence type="ECO:0000313" key="8">
    <source>
        <dbReference type="EMBL" id="CAA9319415.1"/>
    </source>
</evidence>
<reference evidence="8" key="1">
    <citation type="submission" date="2020-02" db="EMBL/GenBank/DDBJ databases">
        <authorList>
            <person name="Meier V. D."/>
        </authorList>
    </citation>
    <scope>NUCLEOTIDE SEQUENCE</scope>
    <source>
        <strain evidence="8">AVDCRST_MAG46</strain>
    </source>
</reference>
<evidence type="ECO:0000256" key="4">
    <source>
        <dbReference type="ARBA" id="ARBA00022679"/>
    </source>
</evidence>
<keyword evidence="4 6" id="KW-0808">Transferase</keyword>
<dbReference type="EC" id="2.6.1.-" evidence="6"/>
<dbReference type="PANTHER" id="PTHR46383:SF1">
    <property type="entry name" value="ASPARTATE AMINOTRANSFERASE"/>
    <property type="match status" value="1"/>
</dbReference>
<dbReference type="InterPro" id="IPR004838">
    <property type="entry name" value="NHTrfase_class1_PyrdxlP-BS"/>
</dbReference>